<keyword evidence="2" id="KW-1185">Reference proteome</keyword>
<gene>
    <name evidence="1" type="ORF">NM208_g1127</name>
</gene>
<dbReference type="Proteomes" id="UP001148629">
    <property type="component" value="Unassembled WGS sequence"/>
</dbReference>
<accession>A0ACC1SWX2</accession>
<name>A0ACC1SWX2_9HYPO</name>
<comment type="caution">
    <text evidence="1">The sequence shown here is derived from an EMBL/GenBank/DDBJ whole genome shotgun (WGS) entry which is preliminary data.</text>
</comment>
<protein>
    <submittedName>
        <fullName evidence="1">Uncharacterized protein</fullName>
    </submittedName>
</protein>
<sequence length="845" mass="94925">MIDFSTIIFGLVISIALALFLRGVFGASGDANRPPLPPGPKGLPLVGNLNDLPKPGMLEAHHWLEHKQQYGPISSVTVMGQTLVIINDARLAFELLEKRSAKHSSRPRQIFAGEMLGWENSLGLSQYNDRFRTYRKNMSRIIGSKTTASQYNSLQEAEVGHFLLQVLDNPDGLVKQIRKEAGAVILKIAYGYTAEPFKDDILISMAGDAMDKFARAGVPGAFMVDMVPFLRYFPDWVPGTGFKKIARQWSAELSDVTEKPYAFVKHQNAQGKDDNSFLSRLIEAGDSTPEEKFTNKWSAMSLYTAGADTTVSALAGFFLAMTIFPDVQKKAQEEIDRVIGSDRLPTSSDRPSLPYIEATVKEVLRWHPVAPMGLPHTSTEDDVCEGYFIPKGSMLFANVWHFTHDPEVYDEPMSFKPERFLESEGLETAPDPHMFVFGFGRRICPGRILADNALYLNIAQSLAVFDISRDDEAPEPKAEFTPGVVSHPEAFKAIIKPRSSEHENLIRAVEKRFPWEDSDAKILEGWISAVAYISFQVVYELHGALNPEVNWDFGNLDADAKEIEHLSKMSWASNIPFYSAFYLCKASLLATYLRLFPYFMETRRMLVWAAVCYCVIAYLITLGLHLLSCLPLERHWIITGPIKACDPDWGALVLHISWGLHFFGSFILFTLPFLVIHELSLTKRVRMGVYAMFLLGLVDMTISLARFLSVQLGNFGAFRSVTIIELWNALDVCVGLLIVCLTSLRPFLGGDLRASEIFNYDESTKSGLPHREDRGGFEEIDDFEIPGANGFSSGRISRNSFESAKSELDVSWAEDEKRTHDAIEMMNVKARNTTQRQTEDYWTNM</sequence>
<proteinExistence type="predicted"/>
<reference evidence="1" key="1">
    <citation type="submission" date="2022-08" db="EMBL/GenBank/DDBJ databases">
        <title>Genome Sequence of Fusarium decemcellulare.</title>
        <authorList>
            <person name="Buettner E."/>
        </authorList>
    </citation>
    <scope>NUCLEOTIDE SEQUENCE</scope>
    <source>
        <strain evidence="1">Babe19</strain>
    </source>
</reference>
<evidence type="ECO:0000313" key="1">
    <source>
        <dbReference type="EMBL" id="KAJ3548196.1"/>
    </source>
</evidence>
<evidence type="ECO:0000313" key="2">
    <source>
        <dbReference type="Proteomes" id="UP001148629"/>
    </source>
</evidence>
<dbReference type="EMBL" id="JANRMS010000055">
    <property type="protein sequence ID" value="KAJ3548196.1"/>
    <property type="molecule type" value="Genomic_DNA"/>
</dbReference>
<organism evidence="1 2">
    <name type="scientific">Fusarium decemcellulare</name>
    <dbReference type="NCBI Taxonomy" id="57161"/>
    <lineage>
        <taxon>Eukaryota</taxon>
        <taxon>Fungi</taxon>
        <taxon>Dikarya</taxon>
        <taxon>Ascomycota</taxon>
        <taxon>Pezizomycotina</taxon>
        <taxon>Sordariomycetes</taxon>
        <taxon>Hypocreomycetidae</taxon>
        <taxon>Hypocreales</taxon>
        <taxon>Nectriaceae</taxon>
        <taxon>Fusarium</taxon>
        <taxon>Fusarium decemcellulare species complex</taxon>
    </lineage>
</organism>